<dbReference type="Proteomes" id="UP000230423">
    <property type="component" value="Unassembled WGS sequence"/>
</dbReference>
<reference evidence="2 3" key="1">
    <citation type="submission" date="2015-09" db="EMBL/GenBank/DDBJ databases">
        <title>Draft genome of the parasitic nematode Teladorsagia circumcincta isolate WARC Sus (inbred).</title>
        <authorList>
            <person name="Mitreva M."/>
        </authorList>
    </citation>
    <scope>NUCLEOTIDE SEQUENCE [LARGE SCALE GENOMIC DNA]</scope>
    <source>
        <strain evidence="2 3">S</strain>
    </source>
</reference>
<feature type="non-terminal residue" evidence="2">
    <location>
        <position position="58"/>
    </location>
</feature>
<name>A0A2G9TDZ6_TELCI</name>
<dbReference type="AlphaFoldDB" id="A0A2G9TDZ6"/>
<dbReference type="EMBL" id="KZ381360">
    <property type="protein sequence ID" value="PIO56183.1"/>
    <property type="molecule type" value="Genomic_DNA"/>
</dbReference>
<proteinExistence type="predicted"/>
<evidence type="ECO:0000256" key="1">
    <source>
        <dbReference type="SAM" id="MobiDB-lite"/>
    </source>
</evidence>
<feature type="compositionally biased region" description="Basic and acidic residues" evidence="1">
    <location>
        <begin position="46"/>
        <end position="58"/>
    </location>
</feature>
<sequence>MADSVTHCDDDDPVELLMAQHRKEKKALKEKALSMKKLAKSGNKQKQKETNAEIERLE</sequence>
<organism evidence="2 3">
    <name type="scientific">Teladorsagia circumcincta</name>
    <name type="common">Brown stomach worm</name>
    <name type="synonym">Ostertagia circumcincta</name>
    <dbReference type="NCBI Taxonomy" id="45464"/>
    <lineage>
        <taxon>Eukaryota</taxon>
        <taxon>Metazoa</taxon>
        <taxon>Ecdysozoa</taxon>
        <taxon>Nematoda</taxon>
        <taxon>Chromadorea</taxon>
        <taxon>Rhabditida</taxon>
        <taxon>Rhabditina</taxon>
        <taxon>Rhabditomorpha</taxon>
        <taxon>Strongyloidea</taxon>
        <taxon>Trichostrongylidae</taxon>
        <taxon>Teladorsagia</taxon>
    </lineage>
</organism>
<evidence type="ECO:0000313" key="2">
    <source>
        <dbReference type="EMBL" id="PIO56183.1"/>
    </source>
</evidence>
<feature type="region of interest" description="Disordered" evidence="1">
    <location>
        <begin position="36"/>
        <end position="58"/>
    </location>
</feature>
<evidence type="ECO:0000313" key="3">
    <source>
        <dbReference type="Proteomes" id="UP000230423"/>
    </source>
</evidence>
<keyword evidence="3" id="KW-1185">Reference proteome</keyword>
<protein>
    <submittedName>
        <fullName evidence="2">Uncharacterized protein</fullName>
    </submittedName>
</protein>
<gene>
    <name evidence="2" type="ORF">TELCIR_22422</name>
</gene>
<accession>A0A2G9TDZ6</accession>